<dbReference type="PANTHER" id="PTHR43591:SF105">
    <property type="entry name" value="METHYLTRANSFERASE DOMAIN-CONTAINING PROTEIN-RELATED"/>
    <property type="match status" value="1"/>
</dbReference>
<proteinExistence type="predicted"/>
<dbReference type="SUPFAM" id="SSF53335">
    <property type="entry name" value="S-adenosyl-L-methionine-dependent methyltransferases"/>
    <property type="match status" value="1"/>
</dbReference>
<dbReference type="Proteomes" id="UP000091956">
    <property type="component" value="Unassembled WGS sequence"/>
</dbReference>
<dbReference type="STRING" id="342668.A0A1B8G9X2"/>
<dbReference type="PANTHER" id="PTHR43591">
    <property type="entry name" value="METHYLTRANSFERASE"/>
    <property type="match status" value="1"/>
</dbReference>
<evidence type="ECO:0000259" key="1">
    <source>
        <dbReference type="Pfam" id="PF13649"/>
    </source>
</evidence>
<gene>
    <name evidence="2" type="ORF">VE01_09812</name>
</gene>
<evidence type="ECO:0000313" key="3">
    <source>
        <dbReference type="Proteomes" id="UP000091956"/>
    </source>
</evidence>
<evidence type="ECO:0000313" key="2">
    <source>
        <dbReference type="EMBL" id="OBT92632.1"/>
    </source>
</evidence>
<organism evidence="2 3">
    <name type="scientific">Pseudogymnoascus verrucosus</name>
    <dbReference type="NCBI Taxonomy" id="342668"/>
    <lineage>
        <taxon>Eukaryota</taxon>
        <taxon>Fungi</taxon>
        <taxon>Dikarya</taxon>
        <taxon>Ascomycota</taxon>
        <taxon>Pezizomycotina</taxon>
        <taxon>Leotiomycetes</taxon>
        <taxon>Thelebolales</taxon>
        <taxon>Thelebolaceae</taxon>
        <taxon>Pseudogymnoascus</taxon>
    </lineage>
</organism>
<keyword evidence="3" id="KW-1185">Reference proteome</keyword>
<dbReference type="Pfam" id="PF13649">
    <property type="entry name" value="Methyltransf_25"/>
    <property type="match status" value="1"/>
</dbReference>
<reference evidence="2 3" key="1">
    <citation type="submission" date="2016-03" db="EMBL/GenBank/DDBJ databases">
        <title>Comparative genomics of Pseudogymnoascus destructans, the fungus causing white-nose syndrome of bats.</title>
        <authorList>
            <person name="Palmer J.M."/>
            <person name="Drees K.P."/>
            <person name="Foster J.T."/>
            <person name="Lindner D.L."/>
        </authorList>
    </citation>
    <scope>NUCLEOTIDE SEQUENCE [LARGE SCALE GENOMIC DNA]</scope>
    <source>
        <strain evidence="2 3">UAMH 10579</strain>
    </source>
</reference>
<name>A0A1B8G9X2_9PEZI</name>
<dbReference type="RefSeq" id="XP_018126365.1">
    <property type="nucleotide sequence ID" value="XM_018279221.1"/>
</dbReference>
<dbReference type="AlphaFoldDB" id="A0A1B8G9X2"/>
<dbReference type="EMBL" id="KV460264">
    <property type="protein sequence ID" value="OBT92632.1"/>
    <property type="molecule type" value="Genomic_DNA"/>
</dbReference>
<protein>
    <recommendedName>
        <fullName evidence="1">Methyltransferase domain-containing protein</fullName>
    </recommendedName>
</protein>
<accession>A0A1B8G9X2</accession>
<dbReference type="Gene3D" id="3.40.50.150">
    <property type="entry name" value="Vaccinia Virus protein VP39"/>
    <property type="match status" value="1"/>
</dbReference>
<dbReference type="GeneID" id="28843198"/>
<dbReference type="InterPro" id="IPR041698">
    <property type="entry name" value="Methyltransf_25"/>
</dbReference>
<dbReference type="GO" id="GO:0008168">
    <property type="term" value="F:methyltransferase activity"/>
    <property type="evidence" value="ECO:0007669"/>
    <property type="project" value="TreeGrafter"/>
</dbReference>
<feature type="domain" description="Methyltransferase" evidence="1">
    <location>
        <begin position="46"/>
        <end position="146"/>
    </location>
</feature>
<dbReference type="CDD" id="cd02440">
    <property type="entry name" value="AdoMet_MTases"/>
    <property type="match status" value="1"/>
</dbReference>
<dbReference type="InterPro" id="IPR029063">
    <property type="entry name" value="SAM-dependent_MTases_sf"/>
</dbReference>
<sequence length="283" mass="30365">MAPKTPFEHFEEIALRYETTMGGLSRELSRHIIRGPAASISTDSVVLDNACGPAIVTEEILFALPVSKPPPTIHAVDISPAMIGAARSKAALAAHADRIHLAVMPAEKLTFPDATFSHSITNLGIFFFADAAQGAREIFRTLKPGGVAFLTVFAAFPHLELVRRAQAAVRPDEPPFLIPVDPAWFETAHIEGLLRSAGFEDVVIGDTVGHYGAPNADGVADRLLSLFGAVFETWSAEEKVAFGRELRKIVPGALETFQRGVGITGEVEEVGIPMGTYVVTARK</sequence>
<reference evidence="3" key="2">
    <citation type="journal article" date="2018" name="Nat. Commun.">
        <title>Extreme sensitivity to ultraviolet light in the fungal pathogen causing white-nose syndrome of bats.</title>
        <authorList>
            <person name="Palmer J.M."/>
            <person name="Drees K.P."/>
            <person name="Foster J.T."/>
            <person name="Lindner D.L."/>
        </authorList>
    </citation>
    <scope>NUCLEOTIDE SEQUENCE [LARGE SCALE GENOMIC DNA]</scope>
    <source>
        <strain evidence="3">UAMH 10579</strain>
    </source>
</reference>
<dbReference type="OrthoDB" id="2013972at2759"/>